<feature type="signal peptide" evidence="1">
    <location>
        <begin position="1"/>
        <end position="18"/>
    </location>
</feature>
<evidence type="ECO:0000256" key="1">
    <source>
        <dbReference type="SAM" id="SignalP"/>
    </source>
</evidence>
<dbReference type="EMBL" id="CAXKWB010056917">
    <property type="protein sequence ID" value="CAL4178928.1"/>
    <property type="molecule type" value="Genomic_DNA"/>
</dbReference>
<comment type="caution">
    <text evidence="2">The sequence shown here is derived from an EMBL/GenBank/DDBJ whole genome shotgun (WGS) entry which is preliminary data.</text>
</comment>
<keyword evidence="1" id="KW-0732">Signal</keyword>
<protein>
    <submittedName>
        <fullName evidence="2">Uncharacterized protein</fullName>
    </submittedName>
</protein>
<reference evidence="2 3" key="1">
    <citation type="submission" date="2024-05" db="EMBL/GenBank/DDBJ databases">
        <authorList>
            <person name="Wallberg A."/>
        </authorList>
    </citation>
    <scope>NUCLEOTIDE SEQUENCE [LARGE SCALE GENOMIC DNA]</scope>
</reference>
<accession>A0AAV2SF32</accession>
<organism evidence="2 3">
    <name type="scientific">Meganyctiphanes norvegica</name>
    <name type="common">Northern krill</name>
    <name type="synonym">Thysanopoda norvegica</name>
    <dbReference type="NCBI Taxonomy" id="48144"/>
    <lineage>
        <taxon>Eukaryota</taxon>
        <taxon>Metazoa</taxon>
        <taxon>Ecdysozoa</taxon>
        <taxon>Arthropoda</taxon>
        <taxon>Crustacea</taxon>
        <taxon>Multicrustacea</taxon>
        <taxon>Malacostraca</taxon>
        <taxon>Eumalacostraca</taxon>
        <taxon>Eucarida</taxon>
        <taxon>Euphausiacea</taxon>
        <taxon>Euphausiidae</taxon>
        <taxon>Meganyctiphanes</taxon>
    </lineage>
</organism>
<feature type="chain" id="PRO_5043315393" evidence="1">
    <location>
        <begin position="19"/>
        <end position="121"/>
    </location>
</feature>
<dbReference type="AlphaFoldDB" id="A0AAV2SF32"/>
<evidence type="ECO:0000313" key="3">
    <source>
        <dbReference type="Proteomes" id="UP001497623"/>
    </source>
</evidence>
<proteinExistence type="predicted"/>
<evidence type="ECO:0000313" key="2">
    <source>
        <dbReference type="EMBL" id="CAL4178928.1"/>
    </source>
</evidence>
<gene>
    <name evidence="2" type="ORF">MNOR_LOCUS35089</name>
</gene>
<keyword evidence="3" id="KW-1185">Reference proteome</keyword>
<sequence>MLKMGIALLILVAGATQAAVNIKLDIFEQRGHKQCIDGVQEIVKGKPGICYNGTLNEDYPYIAFSVAPRERWVDGKWMAICCDQQDHKERLNNTREFHHRDHADMWTDNGEKTCQSFTPDD</sequence>
<name>A0AAV2SF32_MEGNR</name>
<dbReference type="Proteomes" id="UP001497623">
    <property type="component" value="Unassembled WGS sequence"/>
</dbReference>